<name>A0AA96RIR0_9BACL</name>
<feature type="region of interest" description="Disordered" evidence="1">
    <location>
        <begin position="118"/>
        <end position="150"/>
    </location>
</feature>
<protein>
    <submittedName>
        <fullName evidence="2">Flagellar protein</fullName>
    </submittedName>
</protein>
<proteinExistence type="predicted"/>
<dbReference type="RefSeq" id="WP_314796008.1">
    <property type="nucleotide sequence ID" value="NZ_CP130319.1"/>
</dbReference>
<keyword evidence="2" id="KW-0969">Cilium</keyword>
<evidence type="ECO:0000256" key="1">
    <source>
        <dbReference type="SAM" id="MobiDB-lite"/>
    </source>
</evidence>
<gene>
    <name evidence="2" type="ORF">MJB10_15425</name>
</gene>
<dbReference type="EMBL" id="CP130319">
    <property type="protein sequence ID" value="WNR42514.1"/>
    <property type="molecule type" value="Genomic_DNA"/>
</dbReference>
<sequence>MPAPQLMVANCPTCGKVFQKNVRNQCMGCSTNIHQLLSATLDFLRRNYRASLEQVSASTGVSELQLQVWIKEGKIMLRDYPNLSYPCASCSAPIRENKCCTSCAMRLTREIKRLNEQVPASAVKQSTNQPAMEPQGKSRGFQIGDRWKHS</sequence>
<organism evidence="2 3">
    <name type="scientific">Paenibacillus roseopurpureus</name>
    <dbReference type="NCBI Taxonomy" id="2918901"/>
    <lineage>
        <taxon>Bacteria</taxon>
        <taxon>Bacillati</taxon>
        <taxon>Bacillota</taxon>
        <taxon>Bacilli</taxon>
        <taxon>Bacillales</taxon>
        <taxon>Paenibacillaceae</taxon>
        <taxon>Paenibacillus</taxon>
    </lineage>
</organism>
<keyword evidence="3" id="KW-1185">Reference proteome</keyword>
<reference evidence="2" key="1">
    <citation type="submission" date="2022-02" db="EMBL/GenBank/DDBJ databases">
        <title>Paenibacillus sp. MBLB1832 Whole Genome Shotgun Sequencing.</title>
        <authorList>
            <person name="Hwang C.Y."/>
            <person name="Cho E.-S."/>
            <person name="Seo M.-J."/>
        </authorList>
    </citation>
    <scope>NUCLEOTIDE SEQUENCE</scope>
    <source>
        <strain evidence="2">MBLB1832</strain>
    </source>
</reference>
<dbReference type="KEGG" id="proo:MJB10_15425"/>
<evidence type="ECO:0000313" key="3">
    <source>
        <dbReference type="Proteomes" id="UP001304650"/>
    </source>
</evidence>
<dbReference type="Proteomes" id="UP001304650">
    <property type="component" value="Chromosome"/>
</dbReference>
<keyword evidence="2" id="KW-0966">Cell projection</keyword>
<keyword evidence="2" id="KW-0282">Flagellum</keyword>
<accession>A0AA96RIR0</accession>
<evidence type="ECO:0000313" key="2">
    <source>
        <dbReference type="EMBL" id="WNR42514.1"/>
    </source>
</evidence>
<dbReference type="AlphaFoldDB" id="A0AA96RIR0"/>